<comment type="caution">
    <text evidence="1">The sequence shown here is derived from an EMBL/GenBank/DDBJ whole genome shotgun (WGS) entry which is preliminary data.</text>
</comment>
<dbReference type="Proteomes" id="UP000738126">
    <property type="component" value="Unassembled WGS sequence"/>
</dbReference>
<accession>A0ABS1E5V6</accession>
<keyword evidence="2" id="KW-1185">Reference proteome</keyword>
<organism evidence="1 2">
    <name type="scientific">Halorhodospira neutriphila</name>
    <dbReference type="NCBI Taxonomy" id="168379"/>
    <lineage>
        <taxon>Bacteria</taxon>
        <taxon>Pseudomonadati</taxon>
        <taxon>Pseudomonadota</taxon>
        <taxon>Gammaproteobacteria</taxon>
        <taxon>Chromatiales</taxon>
        <taxon>Ectothiorhodospiraceae</taxon>
        <taxon>Halorhodospira</taxon>
    </lineage>
</organism>
<gene>
    <name evidence="1" type="ORF">CKO13_01390</name>
</gene>
<proteinExistence type="predicted"/>
<name>A0ABS1E5V6_9GAMM</name>
<protein>
    <submittedName>
        <fullName evidence="1">Uncharacterized protein</fullName>
    </submittedName>
</protein>
<dbReference type="RefSeq" id="WP_200256107.1">
    <property type="nucleotide sequence ID" value="NZ_NRSH01000007.1"/>
</dbReference>
<evidence type="ECO:0000313" key="1">
    <source>
        <dbReference type="EMBL" id="MBK1725694.1"/>
    </source>
</evidence>
<evidence type="ECO:0000313" key="2">
    <source>
        <dbReference type="Proteomes" id="UP000738126"/>
    </source>
</evidence>
<reference evidence="1 2" key="1">
    <citation type="journal article" date="2020" name="Microorganisms">
        <title>Osmotic Adaptation and Compatible Solute Biosynthesis of Phototrophic Bacteria as Revealed from Genome Analyses.</title>
        <authorList>
            <person name="Imhoff J.F."/>
            <person name="Rahn T."/>
            <person name="Kunzel S."/>
            <person name="Keller A."/>
            <person name="Neulinger S.C."/>
        </authorList>
    </citation>
    <scope>NUCLEOTIDE SEQUENCE [LARGE SCALE GENOMIC DNA]</scope>
    <source>
        <strain evidence="1 2">DSM 15116</strain>
    </source>
</reference>
<dbReference type="EMBL" id="NRSH01000007">
    <property type="protein sequence ID" value="MBK1725694.1"/>
    <property type="molecule type" value="Genomic_DNA"/>
</dbReference>
<sequence length="90" mass="9535">MTAEELDDATLAGACRRVLRGGGPEAAEVQGALSRRCTRSLRIDDPALAAVALELMTEGDPDTQMALDEAIDAEHDRQVELAMSGQLLLA</sequence>